<organism evidence="3 4">
    <name type="scientific">Pycnoporus cinnabarinus</name>
    <name type="common">Cinnabar-red polypore</name>
    <name type="synonym">Trametes cinnabarina</name>
    <dbReference type="NCBI Taxonomy" id="5643"/>
    <lineage>
        <taxon>Eukaryota</taxon>
        <taxon>Fungi</taxon>
        <taxon>Dikarya</taxon>
        <taxon>Basidiomycota</taxon>
        <taxon>Agaricomycotina</taxon>
        <taxon>Agaricomycetes</taxon>
        <taxon>Polyporales</taxon>
        <taxon>Polyporaceae</taxon>
        <taxon>Trametes</taxon>
    </lineage>
</organism>
<feature type="compositionally biased region" description="Low complexity" evidence="1">
    <location>
        <begin position="177"/>
        <end position="206"/>
    </location>
</feature>
<evidence type="ECO:0000256" key="2">
    <source>
        <dbReference type="SAM" id="SignalP"/>
    </source>
</evidence>
<keyword evidence="2" id="KW-0732">Signal</keyword>
<evidence type="ECO:0000313" key="3">
    <source>
        <dbReference type="EMBL" id="CDO69986.1"/>
    </source>
</evidence>
<gene>
    <name evidence="3" type="ORF">BN946_scf184836.g60</name>
</gene>
<accession>A0A060S6Z1</accession>
<protein>
    <submittedName>
        <fullName evidence="3">Uncharacterized protein</fullName>
    </submittedName>
</protein>
<dbReference type="OMA" id="GIATCTE"/>
<name>A0A060S6Z1_PYCCI</name>
<proteinExistence type="predicted"/>
<dbReference type="AlphaFoldDB" id="A0A060S6Z1"/>
<comment type="caution">
    <text evidence="3">The sequence shown here is derived from an EMBL/GenBank/DDBJ whole genome shotgun (WGS) entry which is preliminary data.</text>
</comment>
<dbReference type="Proteomes" id="UP000029665">
    <property type="component" value="Unassembled WGS sequence"/>
</dbReference>
<reference evidence="3" key="1">
    <citation type="submission" date="2014-01" db="EMBL/GenBank/DDBJ databases">
        <title>The genome of the white-rot fungus Pycnoporus cinnabarinus: a basidiomycete model with a versatile arsenal for lignocellulosic biomass breakdown.</title>
        <authorList>
            <person name="Levasseur A."/>
            <person name="Lomascolo A."/>
            <person name="Ruiz-Duenas F.J."/>
            <person name="Uzan E."/>
            <person name="Piumi F."/>
            <person name="Kues U."/>
            <person name="Ram A.F.J."/>
            <person name="Murat C."/>
            <person name="Haon M."/>
            <person name="Benoit I."/>
            <person name="Arfi Y."/>
            <person name="Chevret D."/>
            <person name="Drula E."/>
            <person name="Kwon M.J."/>
            <person name="Gouret P."/>
            <person name="Lesage-Meessen L."/>
            <person name="Lombard V."/>
            <person name="Mariette J."/>
            <person name="Noirot C."/>
            <person name="Park J."/>
            <person name="Patyshakuliyeva A."/>
            <person name="Wieneger R.A.B."/>
            <person name="Wosten H.A.B."/>
            <person name="Martin F."/>
            <person name="Coutinho P.M."/>
            <person name="de Vries R."/>
            <person name="Martinez A.T."/>
            <person name="Klopp C."/>
            <person name="Pontarotti P."/>
            <person name="Henrissat B."/>
            <person name="Record E."/>
        </authorList>
    </citation>
    <scope>NUCLEOTIDE SEQUENCE [LARGE SCALE GENOMIC DNA]</scope>
    <source>
        <strain evidence="3">BRFM137</strain>
    </source>
</reference>
<dbReference type="STRING" id="5643.A0A060S6Z1"/>
<dbReference type="HOGENOM" id="CLU_1180720_0_0_1"/>
<evidence type="ECO:0000313" key="4">
    <source>
        <dbReference type="Proteomes" id="UP000029665"/>
    </source>
</evidence>
<dbReference type="EMBL" id="CCBP010000059">
    <property type="protein sequence ID" value="CDO69986.1"/>
    <property type="molecule type" value="Genomic_DNA"/>
</dbReference>
<feature type="signal peptide" evidence="2">
    <location>
        <begin position="1"/>
        <end position="20"/>
    </location>
</feature>
<feature type="chain" id="PRO_5001586898" evidence="2">
    <location>
        <begin position="21"/>
        <end position="235"/>
    </location>
</feature>
<keyword evidence="4" id="KW-1185">Reference proteome</keyword>
<dbReference type="OrthoDB" id="4991875at2759"/>
<evidence type="ECO:0000256" key="1">
    <source>
        <dbReference type="SAM" id="MobiDB-lite"/>
    </source>
</evidence>
<sequence>MKKIIIASFLATLSARYATADVTTLYIPGFDPQAVTADIEGVDASGHTTWRIGPGVPSGTFTEDGGMVFASATLVEGPTDAHFVEADPMISVALTEDCGISGGIAVCTMAGHIQGETTTDTETETASGFAVQFGGVPATLTATSTNAGPTVTVTDGTGGAGAATISAGGSSGGSVSGSGTLPTVTEGQSTSNGSGTSPTSPTSTGQAANDALGDLQTGIGASVLSLAALVLSLVI</sequence>
<feature type="region of interest" description="Disordered" evidence="1">
    <location>
        <begin position="164"/>
        <end position="209"/>
    </location>
</feature>